<dbReference type="GO" id="GO:0004601">
    <property type="term" value="F:peroxidase activity"/>
    <property type="evidence" value="ECO:0007669"/>
    <property type="project" value="UniProtKB-KW"/>
</dbReference>
<organism evidence="2 3">
    <name type="scientific">Paraferrimonas haliotis</name>
    <dbReference type="NCBI Taxonomy" id="2013866"/>
    <lineage>
        <taxon>Bacteria</taxon>
        <taxon>Pseudomonadati</taxon>
        <taxon>Pseudomonadota</taxon>
        <taxon>Gammaproteobacteria</taxon>
        <taxon>Alteromonadales</taxon>
        <taxon>Ferrimonadaceae</taxon>
        <taxon>Paraferrimonas</taxon>
    </lineage>
</organism>
<dbReference type="RefSeq" id="WP_095500511.1">
    <property type="nucleotide sequence ID" value="NZ_BSPO01000003.1"/>
</dbReference>
<name>A0AA37TT05_9GAMM</name>
<evidence type="ECO:0000259" key="1">
    <source>
        <dbReference type="PROSITE" id="PS51352"/>
    </source>
</evidence>
<dbReference type="SUPFAM" id="SSF52833">
    <property type="entry name" value="Thioredoxin-like"/>
    <property type="match status" value="1"/>
</dbReference>
<dbReference type="InterPro" id="IPR036249">
    <property type="entry name" value="Thioredoxin-like_sf"/>
</dbReference>
<reference evidence="2 3" key="1">
    <citation type="journal article" date="2014" name="Int. J. Syst. Evol. Microbiol.">
        <title>Complete genome sequence of Corynebacterium casei LMG S-19264T (=DSM 44701T), isolated from a smear-ripened cheese.</title>
        <authorList>
            <consortium name="US DOE Joint Genome Institute (JGI-PGF)"/>
            <person name="Walter F."/>
            <person name="Albersmeier A."/>
            <person name="Kalinowski J."/>
            <person name="Ruckert C."/>
        </authorList>
    </citation>
    <scope>NUCLEOTIDE SEQUENCE [LARGE SCALE GENOMIC DNA]</scope>
    <source>
        <strain evidence="2 3">NBRC 112785</strain>
    </source>
</reference>
<keyword evidence="2" id="KW-0575">Peroxidase</keyword>
<gene>
    <name evidence="2" type="ORF">GCM10007894_17040</name>
</gene>
<keyword evidence="2" id="KW-0560">Oxidoreductase</keyword>
<dbReference type="Gene3D" id="3.40.30.10">
    <property type="entry name" value="Glutaredoxin"/>
    <property type="match status" value="1"/>
</dbReference>
<dbReference type="InterPro" id="IPR013766">
    <property type="entry name" value="Thioredoxin_domain"/>
</dbReference>
<proteinExistence type="predicted"/>
<dbReference type="Proteomes" id="UP001157439">
    <property type="component" value="Unassembled WGS sequence"/>
</dbReference>
<accession>A0AA37TT05</accession>
<keyword evidence="3" id="KW-1185">Reference proteome</keyword>
<evidence type="ECO:0000313" key="2">
    <source>
        <dbReference type="EMBL" id="GLS83727.1"/>
    </source>
</evidence>
<dbReference type="CDD" id="cd02970">
    <property type="entry name" value="PRX_like2"/>
    <property type="match status" value="1"/>
</dbReference>
<protein>
    <submittedName>
        <fullName evidence="2">Thioredoxin peroxidase</fullName>
    </submittedName>
</protein>
<dbReference type="Pfam" id="PF00578">
    <property type="entry name" value="AhpC-TSA"/>
    <property type="match status" value="1"/>
</dbReference>
<dbReference type="PROSITE" id="PS51352">
    <property type="entry name" value="THIOREDOXIN_2"/>
    <property type="match status" value="1"/>
</dbReference>
<evidence type="ECO:0000313" key="3">
    <source>
        <dbReference type="Proteomes" id="UP001157439"/>
    </source>
</evidence>
<dbReference type="EMBL" id="BSPO01000003">
    <property type="protein sequence ID" value="GLS83727.1"/>
    <property type="molecule type" value="Genomic_DNA"/>
</dbReference>
<dbReference type="InterPro" id="IPR000866">
    <property type="entry name" value="AhpC/TSA"/>
</dbReference>
<sequence>MTDIKLKAGTVAPTITVPTIEGGSVDLFSLSGDERWKMVVVYRGKHCPICTDYLKTLNDYTAAFDAAGVDIIAVSADSLERAQEQINKVNPSFTVGYDLKLEQMRKLGLYISEPRSPQESDRAFAEPGLFIMNEEGKIQVIDISNTPFTRPDFKTILMGINFVRNPENNYPIRGTL</sequence>
<comment type="caution">
    <text evidence="2">The sequence shown here is derived from an EMBL/GenBank/DDBJ whole genome shotgun (WGS) entry which is preliminary data.</text>
</comment>
<feature type="domain" description="Thioredoxin" evidence="1">
    <location>
        <begin position="6"/>
        <end position="165"/>
    </location>
</feature>
<dbReference type="AlphaFoldDB" id="A0AA37TT05"/>